<dbReference type="InterPro" id="IPR005467">
    <property type="entry name" value="His_kinase_dom"/>
</dbReference>
<comment type="catalytic activity">
    <reaction evidence="1">
        <text>ATP + protein L-histidine = ADP + protein N-phospho-L-histidine.</text>
        <dbReference type="EC" id="2.7.13.3"/>
    </reaction>
</comment>
<dbReference type="Gene3D" id="3.30.565.10">
    <property type="entry name" value="Histidine kinase-like ATPase, C-terminal domain"/>
    <property type="match status" value="1"/>
</dbReference>
<comment type="caution">
    <text evidence="8">The sequence shown here is derived from an EMBL/GenBank/DDBJ whole genome shotgun (WGS) entry which is preliminary data.</text>
</comment>
<dbReference type="SMART" id="SM00388">
    <property type="entry name" value="HisKA"/>
    <property type="match status" value="1"/>
</dbReference>
<dbReference type="InterPro" id="IPR036097">
    <property type="entry name" value="HisK_dim/P_sf"/>
</dbReference>
<dbReference type="SMART" id="SM00028">
    <property type="entry name" value="TPR"/>
    <property type="match status" value="6"/>
</dbReference>
<gene>
    <name evidence="8" type="ORF">GCM10011383_26610</name>
</gene>
<dbReference type="EC" id="2.7.13.3" evidence="2"/>
<evidence type="ECO:0000256" key="3">
    <source>
        <dbReference type="ARBA" id="ARBA00022553"/>
    </source>
</evidence>
<dbReference type="InterPro" id="IPR019734">
    <property type="entry name" value="TPR_rpt"/>
</dbReference>
<dbReference type="PROSITE" id="PS50005">
    <property type="entry name" value="TPR"/>
    <property type="match status" value="1"/>
</dbReference>
<dbReference type="Pfam" id="PF00512">
    <property type="entry name" value="HisKA"/>
    <property type="match status" value="1"/>
</dbReference>
<dbReference type="PANTHER" id="PTHR43065:SF42">
    <property type="entry name" value="TWO-COMPONENT SENSOR PPRA"/>
    <property type="match status" value="1"/>
</dbReference>
<dbReference type="InterPro" id="IPR003594">
    <property type="entry name" value="HATPase_dom"/>
</dbReference>
<dbReference type="InterPro" id="IPR003661">
    <property type="entry name" value="HisK_dim/P_dom"/>
</dbReference>
<keyword evidence="6" id="KW-1133">Transmembrane helix</keyword>
<feature type="repeat" description="TPR" evidence="4">
    <location>
        <begin position="156"/>
        <end position="189"/>
    </location>
</feature>
<evidence type="ECO:0000256" key="1">
    <source>
        <dbReference type="ARBA" id="ARBA00000085"/>
    </source>
</evidence>
<keyword evidence="4" id="KW-0802">TPR repeat</keyword>
<name>A0ABQ1UD12_9BACT</name>
<keyword evidence="5" id="KW-0175">Coiled coil</keyword>
<dbReference type="Proteomes" id="UP000632273">
    <property type="component" value="Unassembled WGS sequence"/>
</dbReference>
<evidence type="ECO:0000259" key="7">
    <source>
        <dbReference type="PROSITE" id="PS50109"/>
    </source>
</evidence>
<dbReference type="SUPFAM" id="SSF47384">
    <property type="entry name" value="Homodimeric domain of signal transducing histidine kinase"/>
    <property type="match status" value="1"/>
</dbReference>
<dbReference type="Gene3D" id="1.25.40.10">
    <property type="entry name" value="Tetratricopeptide repeat domain"/>
    <property type="match status" value="2"/>
</dbReference>
<reference evidence="9" key="1">
    <citation type="journal article" date="2019" name="Int. J. Syst. Evol. Microbiol.">
        <title>The Global Catalogue of Microorganisms (GCM) 10K type strain sequencing project: providing services to taxonomists for standard genome sequencing and annotation.</title>
        <authorList>
            <consortium name="The Broad Institute Genomics Platform"/>
            <consortium name="The Broad Institute Genome Sequencing Center for Infectious Disease"/>
            <person name="Wu L."/>
            <person name="Ma J."/>
        </authorList>
    </citation>
    <scope>NUCLEOTIDE SEQUENCE [LARGE SCALE GENOMIC DNA]</scope>
    <source>
        <strain evidence="9">CGMCC 1.15197</strain>
    </source>
</reference>
<evidence type="ECO:0000313" key="8">
    <source>
        <dbReference type="EMBL" id="GGF14040.1"/>
    </source>
</evidence>
<evidence type="ECO:0000256" key="6">
    <source>
        <dbReference type="SAM" id="Phobius"/>
    </source>
</evidence>
<dbReference type="EMBL" id="BMHT01000004">
    <property type="protein sequence ID" value="GGF14040.1"/>
    <property type="molecule type" value="Genomic_DNA"/>
</dbReference>
<evidence type="ECO:0000256" key="2">
    <source>
        <dbReference type="ARBA" id="ARBA00012438"/>
    </source>
</evidence>
<dbReference type="SUPFAM" id="SSF55874">
    <property type="entry name" value="ATPase domain of HSP90 chaperone/DNA topoisomerase II/histidine kinase"/>
    <property type="match status" value="1"/>
</dbReference>
<dbReference type="PANTHER" id="PTHR43065">
    <property type="entry name" value="SENSOR HISTIDINE KINASE"/>
    <property type="match status" value="1"/>
</dbReference>
<dbReference type="PROSITE" id="PS50109">
    <property type="entry name" value="HIS_KIN"/>
    <property type="match status" value="1"/>
</dbReference>
<evidence type="ECO:0000256" key="5">
    <source>
        <dbReference type="SAM" id="Coils"/>
    </source>
</evidence>
<dbReference type="InterPro" id="IPR004358">
    <property type="entry name" value="Sig_transdc_His_kin-like_C"/>
</dbReference>
<protein>
    <recommendedName>
        <fullName evidence="2">histidine kinase</fullName>
        <ecNumber evidence="2">2.7.13.3</ecNumber>
    </recommendedName>
</protein>
<keyword evidence="6" id="KW-0472">Membrane</keyword>
<dbReference type="InterPro" id="IPR036890">
    <property type="entry name" value="HATPase_C_sf"/>
</dbReference>
<proteinExistence type="predicted"/>
<keyword evidence="9" id="KW-1185">Reference proteome</keyword>
<dbReference type="CDD" id="cd00082">
    <property type="entry name" value="HisKA"/>
    <property type="match status" value="1"/>
</dbReference>
<dbReference type="Pfam" id="PF13424">
    <property type="entry name" value="TPR_12"/>
    <property type="match status" value="1"/>
</dbReference>
<dbReference type="Gene3D" id="1.10.287.130">
    <property type="match status" value="1"/>
</dbReference>
<dbReference type="SUPFAM" id="SSF48452">
    <property type="entry name" value="TPR-like"/>
    <property type="match status" value="2"/>
</dbReference>
<accession>A0ABQ1UD12</accession>
<dbReference type="InterPro" id="IPR011990">
    <property type="entry name" value="TPR-like_helical_dom_sf"/>
</dbReference>
<evidence type="ECO:0000313" key="9">
    <source>
        <dbReference type="Proteomes" id="UP000632273"/>
    </source>
</evidence>
<organism evidence="8 9">
    <name type="scientific">Hymenobacter cavernae</name>
    <dbReference type="NCBI Taxonomy" id="2044852"/>
    <lineage>
        <taxon>Bacteria</taxon>
        <taxon>Pseudomonadati</taxon>
        <taxon>Bacteroidota</taxon>
        <taxon>Cytophagia</taxon>
        <taxon>Cytophagales</taxon>
        <taxon>Hymenobacteraceae</taxon>
        <taxon>Hymenobacter</taxon>
    </lineage>
</organism>
<dbReference type="PRINTS" id="PR00344">
    <property type="entry name" value="BCTRLSENSOR"/>
</dbReference>
<feature type="domain" description="Histidine kinase" evidence="7">
    <location>
        <begin position="429"/>
        <end position="673"/>
    </location>
</feature>
<evidence type="ECO:0000256" key="4">
    <source>
        <dbReference type="PROSITE-ProRule" id="PRU00339"/>
    </source>
</evidence>
<keyword evidence="6" id="KW-0812">Transmembrane</keyword>
<keyword evidence="3" id="KW-0597">Phosphoprotein</keyword>
<feature type="transmembrane region" description="Helical" evidence="6">
    <location>
        <begin position="355"/>
        <end position="373"/>
    </location>
</feature>
<dbReference type="SMART" id="SM00387">
    <property type="entry name" value="HATPase_c"/>
    <property type="match status" value="1"/>
</dbReference>
<feature type="coiled-coil region" evidence="5">
    <location>
        <begin position="379"/>
        <end position="417"/>
    </location>
</feature>
<dbReference type="Pfam" id="PF13181">
    <property type="entry name" value="TPR_8"/>
    <property type="match status" value="1"/>
</dbReference>
<dbReference type="Pfam" id="PF02518">
    <property type="entry name" value="HATPase_c"/>
    <property type="match status" value="1"/>
</dbReference>
<sequence length="680" mass="75074">MQALALALAAPDLPQSLVITRQALTLAQQLGDVKGQTRALLLLSTLARRQTNYEQARHYAQQAQRLFVRQANRRGLSQVYLELSLIDLIQGNFAQAINAGLRGLPLAEQTGAVMTQTRLQATLGSLYARLGDHNAAIPMLKAALRNGEGKDPQVTISAATELGTVYQEQKNWRLALRYFQQALQIAREQQDQQSETVALVNLADAYWSQGNYAQARVYSGQARARAHAAQDTYILPNAELILAKLYLHTHQLDSALTLARHALQLSQQARSQTNLQDANKLLAQAYAQRGNFTEAYRHQRLYMAYSDTLKGEETQRKTSALRYGYELDKKQAQIALLTKTRQLQAQQSIRQRQQLYALLAGLGSVVLVAGLLWRNVVLKQRANQRLNAKNDQIAQQRDNLNRTLTQLKATQNQLIQREKMASLGELTAGVAHEIQNPLNFINNFAEVSVELAAELATELAQENISSKGQPLITELLQDLTQNQQKIHQHGQRADGIVKNMLAHSRSGAGQHQLLDVNALAQEAWRLAYQGARTKNSHFKAKLALHLAPNLGSVSGIASDITQALLNLFANACYATAEKQKQLGAAYQPEIVLTTRDLGTQVEIQIRDNGIGVAPAIGEKIFQPFFTTKPPGEGTGLGLSLSYDIITKGYGGSLTFISEEGEFTAFTCVVPRQPAEDQTEI</sequence>